<dbReference type="Gene3D" id="2.40.128.110">
    <property type="entry name" value="Lipid/polyisoprenoid-binding, YceI-like"/>
    <property type="match status" value="1"/>
</dbReference>
<evidence type="ECO:0000313" key="4">
    <source>
        <dbReference type="Proteomes" id="UP001325680"/>
    </source>
</evidence>
<proteinExistence type="predicted"/>
<evidence type="ECO:0000256" key="1">
    <source>
        <dbReference type="SAM" id="SignalP"/>
    </source>
</evidence>
<dbReference type="EMBL" id="CP139960">
    <property type="protein sequence ID" value="WQD36357.1"/>
    <property type="molecule type" value="Genomic_DNA"/>
</dbReference>
<organism evidence="3 4">
    <name type="scientific">Niabella yanshanensis</name>
    <dbReference type="NCBI Taxonomy" id="577386"/>
    <lineage>
        <taxon>Bacteria</taxon>
        <taxon>Pseudomonadati</taxon>
        <taxon>Bacteroidota</taxon>
        <taxon>Chitinophagia</taxon>
        <taxon>Chitinophagales</taxon>
        <taxon>Chitinophagaceae</taxon>
        <taxon>Niabella</taxon>
    </lineage>
</organism>
<keyword evidence="1" id="KW-0732">Signal</keyword>
<keyword evidence="4" id="KW-1185">Reference proteome</keyword>
<name>A0ABZ0W1J9_9BACT</name>
<gene>
    <name evidence="3" type="ORF">U0035_11845</name>
</gene>
<dbReference type="SMART" id="SM00867">
    <property type="entry name" value="YceI"/>
    <property type="match status" value="1"/>
</dbReference>
<sequence>MKKILSLSFVAASIAFLSCNSAPKADEAKTEDQQEVAAAEGTSYKVDSTQTVQFIGTKPVGQHQGTFNIKEGEFFVKNDALVTGGKLVFDINSLQVTDQDTSGAYKLKGHLLSPDFFDAGTNGTATFEITSVEPYTPDSTNTIVLDGATNTVKGNLTLKGVTKNVTFPAAITVTPATVTARANFNVNRTDWGLVYGNDQSLGDKFIRPEVNISFSITANK</sequence>
<dbReference type="PANTHER" id="PTHR34406">
    <property type="entry name" value="PROTEIN YCEI"/>
    <property type="match status" value="1"/>
</dbReference>
<dbReference type="RefSeq" id="WP_114790005.1">
    <property type="nucleotide sequence ID" value="NZ_CP139960.1"/>
</dbReference>
<accession>A0ABZ0W1J9</accession>
<evidence type="ECO:0000259" key="2">
    <source>
        <dbReference type="SMART" id="SM00867"/>
    </source>
</evidence>
<dbReference type="SUPFAM" id="SSF101874">
    <property type="entry name" value="YceI-like"/>
    <property type="match status" value="1"/>
</dbReference>
<dbReference type="InterPro" id="IPR036761">
    <property type="entry name" value="TTHA0802/YceI-like_sf"/>
</dbReference>
<reference evidence="3 4" key="1">
    <citation type="submission" date="2023-12" db="EMBL/GenBank/DDBJ databases">
        <title>Genome sequencing and assembly of bacterial species from a model synthetic community.</title>
        <authorList>
            <person name="Hogle S.L."/>
        </authorList>
    </citation>
    <scope>NUCLEOTIDE SEQUENCE [LARGE SCALE GENOMIC DNA]</scope>
    <source>
        <strain evidence="3 4">HAMBI_3031</strain>
    </source>
</reference>
<dbReference type="PROSITE" id="PS51257">
    <property type="entry name" value="PROKAR_LIPOPROTEIN"/>
    <property type="match status" value="1"/>
</dbReference>
<dbReference type="PANTHER" id="PTHR34406:SF1">
    <property type="entry name" value="PROTEIN YCEI"/>
    <property type="match status" value="1"/>
</dbReference>
<feature type="chain" id="PRO_5047471252" evidence="1">
    <location>
        <begin position="25"/>
        <end position="220"/>
    </location>
</feature>
<feature type="signal peptide" evidence="1">
    <location>
        <begin position="1"/>
        <end position="24"/>
    </location>
</feature>
<feature type="domain" description="Lipid/polyisoprenoid-binding YceI-like" evidence="2">
    <location>
        <begin position="43"/>
        <end position="219"/>
    </location>
</feature>
<dbReference type="Pfam" id="PF04264">
    <property type="entry name" value="YceI"/>
    <property type="match status" value="1"/>
</dbReference>
<protein>
    <submittedName>
        <fullName evidence="3">YceI family protein</fullName>
    </submittedName>
</protein>
<evidence type="ECO:0000313" key="3">
    <source>
        <dbReference type="EMBL" id="WQD36357.1"/>
    </source>
</evidence>
<dbReference type="Proteomes" id="UP001325680">
    <property type="component" value="Chromosome"/>
</dbReference>
<dbReference type="InterPro" id="IPR007372">
    <property type="entry name" value="Lipid/polyisoprenoid-bd_YceI"/>
</dbReference>